<dbReference type="PRINTS" id="PR01374">
    <property type="entry name" value="TONBPROTEIN"/>
</dbReference>
<dbReference type="InterPro" id="IPR006260">
    <property type="entry name" value="TonB/TolA_C"/>
</dbReference>
<dbReference type="Gene3D" id="3.30.1150.10">
    <property type="match status" value="1"/>
</dbReference>
<dbReference type="NCBIfam" id="TIGR01352">
    <property type="entry name" value="tonB_Cterm"/>
    <property type="match status" value="1"/>
</dbReference>
<accession>A0ABT5FCV2</accession>
<dbReference type="PROSITE" id="PS52015">
    <property type="entry name" value="TONB_CTD"/>
    <property type="match status" value="1"/>
</dbReference>
<dbReference type="RefSeq" id="WP_272180812.1">
    <property type="nucleotide sequence ID" value="NZ_JAQOMS010000002.1"/>
</dbReference>
<keyword evidence="10" id="KW-0735">Signal-anchor</keyword>
<sequence>MKLCGIIAVITLGLSGCATTNSAPTTSSVANGTIKTASLCDANKEQNPSVTPIIRVEPKYPVKAARAGLGGYVVMDFDVTKNGKTSNIRVTESYPSDLFVSAAKASLSKWLYKPAVEDGKTVASKCLNVRLDFRLG</sequence>
<organism evidence="13 14">
    <name type="scientific">Psychrosphaera algicola</name>
    <dbReference type="NCBI Taxonomy" id="3023714"/>
    <lineage>
        <taxon>Bacteria</taxon>
        <taxon>Pseudomonadati</taxon>
        <taxon>Pseudomonadota</taxon>
        <taxon>Gammaproteobacteria</taxon>
        <taxon>Alteromonadales</taxon>
        <taxon>Pseudoalteromonadaceae</taxon>
        <taxon>Psychrosphaera</taxon>
    </lineage>
</organism>
<comment type="subcellular location">
    <subcellularLocation>
        <location evidence="1 10">Cell inner membrane</location>
        <topology evidence="1 10">Single-pass membrane protein</topology>
        <orientation evidence="1 10">Periplasmic side</orientation>
    </subcellularLocation>
</comment>
<comment type="similarity">
    <text evidence="2 10">Belongs to the TonB family.</text>
</comment>
<gene>
    <name evidence="13" type="ORF">PN838_11930</name>
</gene>
<feature type="chain" id="PRO_5046036410" description="Protein TonB" evidence="11">
    <location>
        <begin position="24"/>
        <end position="136"/>
    </location>
</feature>
<comment type="caution">
    <text evidence="13">The sequence shown here is derived from an EMBL/GenBank/DDBJ whole genome shotgun (WGS) entry which is preliminary data.</text>
</comment>
<evidence type="ECO:0000256" key="2">
    <source>
        <dbReference type="ARBA" id="ARBA00006555"/>
    </source>
</evidence>
<evidence type="ECO:0000256" key="7">
    <source>
        <dbReference type="ARBA" id="ARBA00022927"/>
    </source>
</evidence>
<evidence type="ECO:0000313" key="13">
    <source>
        <dbReference type="EMBL" id="MDC2889358.1"/>
    </source>
</evidence>
<evidence type="ECO:0000256" key="6">
    <source>
        <dbReference type="ARBA" id="ARBA00022692"/>
    </source>
</evidence>
<dbReference type="InterPro" id="IPR051045">
    <property type="entry name" value="TonB-dependent_transducer"/>
</dbReference>
<keyword evidence="6" id="KW-0812">Transmembrane</keyword>
<dbReference type="InterPro" id="IPR003538">
    <property type="entry name" value="TonB"/>
</dbReference>
<dbReference type="Proteomes" id="UP001528411">
    <property type="component" value="Unassembled WGS sequence"/>
</dbReference>
<feature type="signal peptide" evidence="11">
    <location>
        <begin position="1"/>
        <end position="23"/>
    </location>
</feature>
<dbReference type="Pfam" id="PF03544">
    <property type="entry name" value="TonB_C"/>
    <property type="match status" value="1"/>
</dbReference>
<keyword evidence="4 10" id="KW-1003">Cell membrane</keyword>
<dbReference type="InterPro" id="IPR037682">
    <property type="entry name" value="TonB_C"/>
</dbReference>
<evidence type="ECO:0000256" key="1">
    <source>
        <dbReference type="ARBA" id="ARBA00004383"/>
    </source>
</evidence>
<evidence type="ECO:0000256" key="11">
    <source>
        <dbReference type="SAM" id="SignalP"/>
    </source>
</evidence>
<evidence type="ECO:0000259" key="12">
    <source>
        <dbReference type="PROSITE" id="PS52015"/>
    </source>
</evidence>
<keyword evidence="3 10" id="KW-0813">Transport</keyword>
<dbReference type="PANTHER" id="PTHR33446:SF14">
    <property type="entry name" value="PROTEIN TONB"/>
    <property type="match status" value="1"/>
</dbReference>
<keyword evidence="8" id="KW-1133">Transmembrane helix</keyword>
<dbReference type="EMBL" id="JAQOMS010000002">
    <property type="protein sequence ID" value="MDC2889358.1"/>
    <property type="molecule type" value="Genomic_DNA"/>
</dbReference>
<evidence type="ECO:0000256" key="3">
    <source>
        <dbReference type="ARBA" id="ARBA00022448"/>
    </source>
</evidence>
<reference evidence="13 14" key="1">
    <citation type="submission" date="2023-01" db="EMBL/GenBank/DDBJ databases">
        <title>Psychrosphaera sp. nov., isolated from marine algae.</title>
        <authorList>
            <person name="Bayburt H."/>
            <person name="Choi B.J."/>
            <person name="Kim J.M."/>
            <person name="Choi D.G."/>
            <person name="Jeon C.O."/>
        </authorList>
    </citation>
    <scope>NUCLEOTIDE SEQUENCE [LARGE SCALE GENOMIC DNA]</scope>
    <source>
        <strain evidence="13 14">G1-22</strain>
    </source>
</reference>
<evidence type="ECO:0000256" key="9">
    <source>
        <dbReference type="ARBA" id="ARBA00023136"/>
    </source>
</evidence>
<proteinExistence type="inferred from homology"/>
<keyword evidence="5 10" id="KW-0997">Cell inner membrane</keyword>
<evidence type="ECO:0000256" key="5">
    <source>
        <dbReference type="ARBA" id="ARBA00022519"/>
    </source>
</evidence>
<dbReference type="PANTHER" id="PTHR33446">
    <property type="entry name" value="PROTEIN TONB-RELATED"/>
    <property type="match status" value="1"/>
</dbReference>
<dbReference type="PROSITE" id="PS51257">
    <property type="entry name" value="PROKAR_LIPOPROTEIN"/>
    <property type="match status" value="1"/>
</dbReference>
<name>A0ABT5FCV2_9GAMM</name>
<evidence type="ECO:0000256" key="10">
    <source>
        <dbReference type="RuleBase" id="RU362123"/>
    </source>
</evidence>
<keyword evidence="14" id="KW-1185">Reference proteome</keyword>
<evidence type="ECO:0000256" key="4">
    <source>
        <dbReference type="ARBA" id="ARBA00022475"/>
    </source>
</evidence>
<keyword evidence="11" id="KW-0732">Signal</keyword>
<keyword evidence="9" id="KW-0472">Membrane</keyword>
<evidence type="ECO:0000313" key="14">
    <source>
        <dbReference type="Proteomes" id="UP001528411"/>
    </source>
</evidence>
<dbReference type="SUPFAM" id="SSF74653">
    <property type="entry name" value="TolA/TonB C-terminal domain"/>
    <property type="match status" value="1"/>
</dbReference>
<keyword evidence="7 10" id="KW-0653">Protein transport</keyword>
<evidence type="ECO:0000256" key="8">
    <source>
        <dbReference type="ARBA" id="ARBA00022989"/>
    </source>
</evidence>
<comment type="function">
    <text evidence="10">Interacts with outer membrane receptor proteins that carry out high-affinity binding and energy dependent uptake into the periplasmic space of specific substrates. It could act to transduce energy from the cytoplasmic membrane to specific energy-requiring processes in the outer membrane, resulting in the release into the periplasm of ligands bound by these outer membrane proteins.</text>
</comment>
<feature type="domain" description="TonB C-terminal" evidence="12">
    <location>
        <begin position="45"/>
        <end position="136"/>
    </location>
</feature>
<protein>
    <recommendedName>
        <fullName evidence="10">Protein TonB</fullName>
    </recommendedName>
</protein>